<reference evidence="1 2" key="1">
    <citation type="journal article" date="2015" name="Genome Biol. Evol.">
        <title>Comparative Genomics of a Bacterivorous Green Alga Reveals Evolutionary Causalities and Consequences of Phago-Mixotrophic Mode of Nutrition.</title>
        <authorList>
            <person name="Burns J.A."/>
            <person name="Paasch A."/>
            <person name="Narechania A."/>
            <person name="Kim E."/>
        </authorList>
    </citation>
    <scope>NUCLEOTIDE SEQUENCE [LARGE SCALE GENOMIC DNA]</scope>
    <source>
        <strain evidence="1 2">PLY_AMNH</strain>
    </source>
</reference>
<sequence>MRLLEFDVGPKRALRGGAMEPWQALSKEEISRMEGSIGDLPSRIEWGDQEVLTKMVQKLMPGKWHEGHRTILSRKCAEQPAKARMLKVADVVPAMQQEEVDKRGDVAKMTRVQVKNANMLQWGLELVMTVPKPERGVISSVMKSHWGHLSIMNTDWNPQLKWPEAMNALQPSNYRRWKEKMLRTGELSGVGMFTFSVGKFAPDGVTTNDVT</sequence>
<proteinExistence type="predicted"/>
<evidence type="ECO:0000313" key="2">
    <source>
        <dbReference type="Proteomes" id="UP001190700"/>
    </source>
</evidence>
<dbReference type="AlphaFoldDB" id="A0AAE0G1T6"/>
<organism evidence="1 2">
    <name type="scientific">Cymbomonas tetramitiformis</name>
    <dbReference type="NCBI Taxonomy" id="36881"/>
    <lineage>
        <taxon>Eukaryota</taxon>
        <taxon>Viridiplantae</taxon>
        <taxon>Chlorophyta</taxon>
        <taxon>Pyramimonadophyceae</taxon>
        <taxon>Pyramimonadales</taxon>
        <taxon>Pyramimonadaceae</taxon>
        <taxon>Cymbomonas</taxon>
    </lineage>
</organism>
<gene>
    <name evidence="1" type="ORF">CYMTET_21647</name>
</gene>
<name>A0AAE0G1T6_9CHLO</name>
<protein>
    <submittedName>
        <fullName evidence="1">Uncharacterized protein</fullName>
    </submittedName>
</protein>
<accession>A0AAE0G1T6</accession>
<keyword evidence="2" id="KW-1185">Reference proteome</keyword>
<comment type="caution">
    <text evidence="1">The sequence shown here is derived from an EMBL/GenBank/DDBJ whole genome shotgun (WGS) entry which is preliminary data.</text>
</comment>
<evidence type="ECO:0000313" key="1">
    <source>
        <dbReference type="EMBL" id="KAK3269934.1"/>
    </source>
</evidence>
<dbReference type="Proteomes" id="UP001190700">
    <property type="component" value="Unassembled WGS sequence"/>
</dbReference>
<dbReference type="EMBL" id="LGRX02010665">
    <property type="protein sequence ID" value="KAK3269934.1"/>
    <property type="molecule type" value="Genomic_DNA"/>
</dbReference>